<accession>A0A9P6JJ60</accession>
<evidence type="ECO:0000259" key="1">
    <source>
        <dbReference type="Pfam" id="PF18717"/>
    </source>
</evidence>
<reference evidence="2" key="1">
    <citation type="submission" date="2020-11" db="EMBL/GenBank/DDBJ databases">
        <authorList>
            <consortium name="DOE Joint Genome Institute"/>
            <person name="Ahrendt S."/>
            <person name="Riley R."/>
            <person name="Andreopoulos W."/>
            <person name="Labutti K."/>
            <person name="Pangilinan J."/>
            <person name="Ruiz-Duenas F.J."/>
            <person name="Barrasa J.M."/>
            <person name="Sanchez-Garcia M."/>
            <person name="Camarero S."/>
            <person name="Miyauchi S."/>
            <person name="Serrano A."/>
            <person name="Linde D."/>
            <person name="Babiker R."/>
            <person name="Drula E."/>
            <person name="Ayuso-Fernandez I."/>
            <person name="Pacheco R."/>
            <person name="Padilla G."/>
            <person name="Ferreira P."/>
            <person name="Barriuso J."/>
            <person name="Kellner H."/>
            <person name="Castanera R."/>
            <person name="Alfaro M."/>
            <person name="Ramirez L."/>
            <person name="Pisabarro A.G."/>
            <person name="Kuo A."/>
            <person name="Tritt A."/>
            <person name="Lipzen A."/>
            <person name="He G."/>
            <person name="Yan M."/>
            <person name="Ng V."/>
            <person name="Cullen D."/>
            <person name="Martin F."/>
            <person name="Rosso M.-N."/>
            <person name="Henrissat B."/>
            <person name="Hibbett D."/>
            <person name="Martinez A.T."/>
            <person name="Grigoriev I.V."/>
        </authorList>
    </citation>
    <scope>NUCLEOTIDE SEQUENCE</scope>
    <source>
        <strain evidence="2">CBS 506.95</strain>
    </source>
</reference>
<name>A0A9P6JJ60_9AGAR</name>
<dbReference type="InterPro" id="IPR040648">
    <property type="entry name" value="HMGXB3_CxC4"/>
</dbReference>
<dbReference type="Proteomes" id="UP000807306">
    <property type="component" value="Unassembled WGS sequence"/>
</dbReference>
<gene>
    <name evidence="2" type="ORF">CPB83DRAFT_776223</name>
</gene>
<organism evidence="2 3">
    <name type="scientific">Crepidotus variabilis</name>
    <dbReference type="NCBI Taxonomy" id="179855"/>
    <lineage>
        <taxon>Eukaryota</taxon>
        <taxon>Fungi</taxon>
        <taxon>Dikarya</taxon>
        <taxon>Basidiomycota</taxon>
        <taxon>Agaricomycotina</taxon>
        <taxon>Agaricomycetes</taxon>
        <taxon>Agaricomycetidae</taxon>
        <taxon>Agaricales</taxon>
        <taxon>Agaricineae</taxon>
        <taxon>Crepidotaceae</taxon>
        <taxon>Crepidotus</taxon>
    </lineage>
</organism>
<feature type="non-terminal residue" evidence="2">
    <location>
        <position position="1"/>
    </location>
</feature>
<protein>
    <recommendedName>
        <fullName evidence="1">HMG domain-containing protein</fullName>
    </recommendedName>
</protein>
<evidence type="ECO:0000313" key="3">
    <source>
        <dbReference type="Proteomes" id="UP000807306"/>
    </source>
</evidence>
<feature type="domain" description="HMG" evidence="1">
    <location>
        <begin position="30"/>
        <end position="158"/>
    </location>
</feature>
<evidence type="ECO:0000313" key="2">
    <source>
        <dbReference type="EMBL" id="KAF9522976.1"/>
    </source>
</evidence>
<dbReference type="OrthoDB" id="5598737at2759"/>
<sequence>SISYKSLPPPIWAKIKSDNQRTLAVMRTIPNLISLDSSSCCPCNSPRVGWYDSSRPVEHRQCFVYGLLEAFSTTIEVQKCSFCTHGFIGPDATDIGIFNLNNRSLFALTLLDDYTSHFTKSETPFVSWVASTACRYQNFNSTIPFIKEKVFRSAWFSYARLLQLDEDMRCPQCGPIPKVTIWDGVTLSFSRKNLLSTLCPPTSTNQHSQVKSEIRLENSLQFIAERSLRKDIVFVLHGPSLELPRVNEVENSRTNSEYVIPL</sequence>
<keyword evidence="3" id="KW-1185">Reference proteome</keyword>
<dbReference type="AlphaFoldDB" id="A0A9P6JJ60"/>
<dbReference type="EMBL" id="MU157928">
    <property type="protein sequence ID" value="KAF9522976.1"/>
    <property type="molecule type" value="Genomic_DNA"/>
</dbReference>
<dbReference type="Pfam" id="PF18717">
    <property type="entry name" value="CxC4"/>
    <property type="match status" value="1"/>
</dbReference>
<comment type="caution">
    <text evidence="2">The sequence shown here is derived from an EMBL/GenBank/DDBJ whole genome shotgun (WGS) entry which is preliminary data.</text>
</comment>
<proteinExistence type="predicted"/>